<protein>
    <submittedName>
        <fullName evidence="1">Uncharacterized protein</fullName>
    </submittedName>
</protein>
<dbReference type="Proteomes" id="UP000325755">
    <property type="component" value="Chromosome"/>
</dbReference>
<sequence length="177" mass="20659">MTDHIVYAMIKIYDNEAHADAFLNYGEMFCRTLGEFKNEGDEHRRDEYEGVTDWHQPDQIKLAITYRDKNGIEKTTPIEELAGPVITQNTAYDPINLFCMYAIKVEDFKEDYSTDEERKSAIERINKSFAEQTKVNEKSFGMGNFAVMVTNVPVFMEKIRKNFSDNAYEFRDGLVKY</sequence>
<dbReference type="EMBL" id="CP044205">
    <property type="protein sequence ID" value="QFY44192.1"/>
    <property type="molecule type" value="Genomic_DNA"/>
</dbReference>
<organism evidence="1 2">
    <name type="scientific">Candidatus Methylospira mobilis</name>
    <dbReference type="NCBI Taxonomy" id="1808979"/>
    <lineage>
        <taxon>Bacteria</taxon>
        <taxon>Pseudomonadati</taxon>
        <taxon>Pseudomonadota</taxon>
        <taxon>Gammaproteobacteria</taxon>
        <taxon>Methylococcales</taxon>
        <taxon>Methylococcaceae</taxon>
        <taxon>Candidatus Methylospira</taxon>
    </lineage>
</organism>
<dbReference type="OrthoDB" id="6905277at2"/>
<proteinExistence type="predicted"/>
<evidence type="ECO:0000313" key="2">
    <source>
        <dbReference type="Proteomes" id="UP000325755"/>
    </source>
</evidence>
<dbReference type="InParanoid" id="A0A5Q0BM23"/>
<evidence type="ECO:0000313" key="1">
    <source>
        <dbReference type="EMBL" id="QFY44192.1"/>
    </source>
</evidence>
<dbReference type="KEGG" id="mmob:F6R98_17400"/>
<name>A0A5Q0BM23_9GAMM</name>
<dbReference type="AlphaFoldDB" id="A0A5Q0BM23"/>
<dbReference type="RefSeq" id="WP_153250162.1">
    <property type="nucleotide sequence ID" value="NZ_CP044205.1"/>
</dbReference>
<accession>A0A5Q0BM23</accession>
<reference evidence="1 2" key="1">
    <citation type="submission" date="2019-09" db="EMBL/GenBank/DDBJ databases">
        <title>Ecophysiology of the spiral-shaped methanotroph Methylospira mobilis as revealed by the complete genome sequence.</title>
        <authorList>
            <person name="Oshkin I.Y."/>
            <person name="Dedysh S.N."/>
            <person name="Miroshnikov K."/>
            <person name="Danilova O.V."/>
            <person name="Hakobyan A."/>
            <person name="Liesack W."/>
        </authorList>
    </citation>
    <scope>NUCLEOTIDE SEQUENCE [LARGE SCALE GENOMIC DNA]</scope>
    <source>
        <strain evidence="1 2">Shm1</strain>
    </source>
</reference>
<gene>
    <name evidence="1" type="ORF">F6R98_17400</name>
</gene>
<keyword evidence="2" id="KW-1185">Reference proteome</keyword>